<sequence length="285" mass="31861">MTALGERVGTALRERGARRGKAPRIPYAHYFIESDGLHSRIHLQNFWSTFWPQVDRPAIAHIEAYDASGRGLGQLDRSIPRFGSLFLEVRELLAELGADGVPEGIVAIDLEPDAEVRRQFGDLPDPDQIQINTPYWMAYYDDSQSYMYVHSIDTLAGVMYGAPKLVTWSLTRATGIGEPWRSWRLIEAERLTELQVVAINHAPQERSTTVRVHAAGGGEPVLFEQTLTFPARGLHRVQVPREQVASWLHAGHAQVRVGLDPLLTGNGKPYVLMRYDSGPLSLHHG</sequence>
<dbReference type="Proteomes" id="UP001162834">
    <property type="component" value="Chromosome"/>
</dbReference>
<proteinExistence type="predicted"/>
<dbReference type="EMBL" id="CP087164">
    <property type="protein sequence ID" value="UGS38715.1"/>
    <property type="molecule type" value="Genomic_DNA"/>
</dbReference>
<protein>
    <submittedName>
        <fullName evidence="1">Uncharacterized protein</fullName>
    </submittedName>
</protein>
<keyword evidence="2" id="KW-1185">Reference proteome</keyword>
<name>A0A9E7C2M6_9ACTN</name>
<dbReference type="RefSeq" id="WP_259312731.1">
    <property type="nucleotide sequence ID" value="NZ_CP087164.1"/>
</dbReference>
<accession>A0A9E7C2M6</accession>
<reference evidence="1" key="1">
    <citation type="journal article" date="2022" name="Int. J. Syst. Evol. Microbiol.">
        <title>Pseudomonas aegrilactucae sp. nov. and Pseudomonas morbosilactucae sp. nov., pathogens causing bacterial rot of lettuce in Japan.</title>
        <authorList>
            <person name="Sawada H."/>
            <person name="Fujikawa T."/>
            <person name="Satou M."/>
        </authorList>
    </citation>
    <scope>NUCLEOTIDE SEQUENCE</scope>
    <source>
        <strain evidence="1">0166_1</strain>
    </source>
</reference>
<gene>
    <name evidence="1" type="ORF">DSM104329_05145</name>
</gene>
<evidence type="ECO:0000313" key="1">
    <source>
        <dbReference type="EMBL" id="UGS38715.1"/>
    </source>
</evidence>
<evidence type="ECO:0000313" key="2">
    <source>
        <dbReference type="Proteomes" id="UP001162834"/>
    </source>
</evidence>
<dbReference type="KEGG" id="sbae:DSM104329_05145"/>
<organism evidence="1 2">
    <name type="scientific">Capillimicrobium parvum</name>
    <dbReference type="NCBI Taxonomy" id="2884022"/>
    <lineage>
        <taxon>Bacteria</taxon>
        <taxon>Bacillati</taxon>
        <taxon>Actinomycetota</taxon>
        <taxon>Thermoleophilia</taxon>
        <taxon>Solirubrobacterales</taxon>
        <taxon>Capillimicrobiaceae</taxon>
        <taxon>Capillimicrobium</taxon>
    </lineage>
</organism>
<dbReference type="AlphaFoldDB" id="A0A9E7C2M6"/>